<comment type="caution">
    <text evidence="1">The sequence shown here is derived from an EMBL/GenBank/DDBJ whole genome shotgun (WGS) entry which is preliminary data.</text>
</comment>
<organism evidence="1 2">
    <name type="scientific">Actinomadura physcomitrii</name>
    <dbReference type="NCBI Taxonomy" id="2650748"/>
    <lineage>
        <taxon>Bacteria</taxon>
        <taxon>Bacillati</taxon>
        <taxon>Actinomycetota</taxon>
        <taxon>Actinomycetes</taxon>
        <taxon>Streptosporangiales</taxon>
        <taxon>Thermomonosporaceae</taxon>
        <taxon>Actinomadura</taxon>
    </lineage>
</organism>
<dbReference type="AlphaFoldDB" id="A0A6I4MHP4"/>
<reference evidence="1" key="1">
    <citation type="submission" date="2019-12" db="EMBL/GenBank/DDBJ databases">
        <title>Actinomadura physcomitrii sp. nov., a novel actinomycete isolated from moss [Physcomitrium sphaericum (Ludw) Fuernr].</title>
        <authorList>
            <person name="Zhuang X."/>
        </authorList>
    </citation>
    <scope>NUCLEOTIDE SEQUENCE [LARGE SCALE GENOMIC DNA]</scope>
    <source>
        <strain evidence="1">LD22</strain>
    </source>
</reference>
<accession>A0A6I4MHP4</accession>
<dbReference type="EMBL" id="WBMS02000018">
    <property type="protein sequence ID" value="MWA03201.1"/>
    <property type="molecule type" value="Genomic_DNA"/>
</dbReference>
<dbReference type="RefSeq" id="WP_151595747.1">
    <property type="nucleotide sequence ID" value="NZ_WBMS02000018.1"/>
</dbReference>
<sequence length="203" mass="21552">MSELVLLQAARLKGRLDAEAAAACAGMDPAAAQAGLDALVDAGDAKAVGGGVRITPQGRERLDALLAEERATVDQPALTGLYEEFDAFNGELKAIVTDWQMVDEQTPNAHTDRAYDQAVISRLADLHGRFAPLMARIAAAAPRLAPYPERFAAAIGKVREGDHAFVARPIADSYHTVWFELHEELIGLLGLSRAAEAAAGRAV</sequence>
<keyword evidence="2" id="KW-1185">Reference proteome</keyword>
<dbReference type="Proteomes" id="UP000462055">
    <property type="component" value="Unassembled WGS sequence"/>
</dbReference>
<proteinExistence type="predicted"/>
<protein>
    <submittedName>
        <fullName evidence="1">Uncharacterized protein</fullName>
    </submittedName>
</protein>
<evidence type="ECO:0000313" key="1">
    <source>
        <dbReference type="EMBL" id="MWA03201.1"/>
    </source>
</evidence>
<gene>
    <name evidence="1" type="ORF">F8568_023050</name>
</gene>
<name>A0A6I4MHP4_9ACTN</name>
<evidence type="ECO:0000313" key="2">
    <source>
        <dbReference type="Proteomes" id="UP000462055"/>
    </source>
</evidence>